<feature type="domain" description="Protein kinase" evidence="17">
    <location>
        <begin position="388"/>
        <end position="675"/>
    </location>
</feature>
<evidence type="ECO:0000256" key="3">
    <source>
        <dbReference type="ARBA" id="ARBA00022553"/>
    </source>
</evidence>
<dbReference type="InterPro" id="IPR038408">
    <property type="entry name" value="GNK2_sf"/>
</dbReference>
<dbReference type="Proteomes" id="UP000032180">
    <property type="component" value="Chromosome 7"/>
</dbReference>
<evidence type="ECO:0000256" key="8">
    <source>
        <dbReference type="ARBA" id="ARBA00022741"/>
    </source>
</evidence>
<evidence type="ECO:0000256" key="1">
    <source>
        <dbReference type="ARBA" id="ARBA00004167"/>
    </source>
</evidence>
<evidence type="ECO:0000256" key="9">
    <source>
        <dbReference type="ARBA" id="ARBA00022777"/>
    </source>
</evidence>
<feature type="transmembrane region" description="Helical" evidence="15">
    <location>
        <begin position="323"/>
        <end position="346"/>
    </location>
</feature>
<evidence type="ECO:0000256" key="10">
    <source>
        <dbReference type="ARBA" id="ARBA00022840"/>
    </source>
</evidence>
<keyword evidence="6 16" id="KW-0732">Signal</keyword>
<evidence type="ECO:0000256" key="12">
    <source>
        <dbReference type="ARBA" id="ARBA00023136"/>
    </source>
</evidence>
<evidence type="ECO:0008006" key="21">
    <source>
        <dbReference type="Google" id="ProtNLM"/>
    </source>
</evidence>
<dbReference type="GO" id="GO:0004674">
    <property type="term" value="F:protein serine/threonine kinase activity"/>
    <property type="evidence" value="ECO:0007669"/>
    <property type="project" value="UniProtKB-KW"/>
</dbReference>
<dbReference type="PROSITE" id="PS00108">
    <property type="entry name" value="PROTEIN_KINASE_ST"/>
    <property type="match status" value="1"/>
</dbReference>
<evidence type="ECO:0000256" key="5">
    <source>
        <dbReference type="ARBA" id="ARBA00022692"/>
    </source>
</evidence>
<evidence type="ECO:0000256" key="16">
    <source>
        <dbReference type="SAM" id="SignalP"/>
    </source>
</evidence>
<keyword evidence="7" id="KW-0677">Repeat</keyword>
<keyword evidence="11 15" id="KW-1133">Transmembrane helix</keyword>
<dbReference type="Pfam" id="PF01657">
    <property type="entry name" value="Stress-antifung"/>
    <property type="match status" value="2"/>
</dbReference>
<evidence type="ECO:0000256" key="4">
    <source>
        <dbReference type="ARBA" id="ARBA00022679"/>
    </source>
</evidence>
<dbReference type="PROSITE" id="PS51473">
    <property type="entry name" value="GNK2"/>
    <property type="match status" value="2"/>
</dbReference>
<dbReference type="InterPro" id="IPR008271">
    <property type="entry name" value="Ser/Thr_kinase_AS"/>
</dbReference>
<dbReference type="InterPro" id="IPR017441">
    <property type="entry name" value="Protein_kinase_ATP_BS"/>
</dbReference>
<feature type="domain" description="Gnk2-homologous" evidence="18">
    <location>
        <begin position="68"/>
        <end position="166"/>
    </location>
</feature>
<keyword evidence="5 15" id="KW-0812">Transmembrane</keyword>
<keyword evidence="4" id="KW-0808">Transferase</keyword>
<reference evidence="19" key="3">
    <citation type="submission" date="2015-04" db="UniProtKB">
        <authorList>
            <consortium name="EnsemblPlants"/>
        </authorList>
    </citation>
    <scope>IDENTIFICATION</scope>
</reference>
<reference evidence="20" key="2">
    <citation type="submission" date="2013-12" db="EMBL/GenBank/DDBJ databases">
        <authorList>
            <person name="Yu Y."/>
            <person name="Lee S."/>
            <person name="de Baynast K."/>
            <person name="Wissotski M."/>
            <person name="Liu L."/>
            <person name="Talag J."/>
            <person name="Goicoechea J."/>
            <person name="Angelova A."/>
            <person name="Jetty R."/>
            <person name="Kudrna D."/>
            <person name="Golser W."/>
            <person name="Rivera L."/>
            <person name="Zhang J."/>
            <person name="Wing R."/>
        </authorList>
    </citation>
    <scope>NUCLEOTIDE SEQUENCE</scope>
</reference>
<evidence type="ECO:0000256" key="13">
    <source>
        <dbReference type="ARBA" id="ARBA00023180"/>
    </source>
</evidence>
<keyword evidence="3" id="KW-0597">Phosphoprotein</keyword>
<evidence type="ECO:0000259" key="18">
    <source>
        <dbReference type="PROSITE" id="PS51473"/>
    </source>
</evidence>
<name>A0A0D9WZX1_9ORYZ</name>
<dbReference type="Gramene" id="LPERR07G14970.2">
    <property type="protein sequence ID" value="LPERR07G14970.2"/>
    <property type="gene ID" value="LPERR07G14970"/>
</dbReference>
<evidence type="ECO:0000259" key="17">
    <source>
        <dbReference type="PROSITE" id="PS50011"/>
    </source>
</evidence>
<evidence type="ECO:0000256" key="11">
    <source>
        <dbReference type="ARBA" id="ARBA00022989"/>
    </source>
</evidence>
<accession>A0A0D9WZX1</accession>
<reference evidence="19 20" key="1">
    <citation type="submission" date="2012-08" db="EMBL/GenBank/DDBJ databases">
        <title>Oryza genome evolution.</title>
        <authorList>
            <person name="Wing R.A."/>
        </authorList>
    </citation>
    <scope>NUCLEOTIDE SEQUENCE</scope>
</reference>
<dbReference type="PROSITE" id="PS00107">
    <property type="entry name" value="PROTEIN_KINASE_ATP"/>
    <property type="match status" value="1"/>
</dbReference>
<keyword evidence="8 14" id="KW-0547">Nucleotide-binding</keyword>
<dbReference type="Gene3D" id="1.10.510.10">
    <property type="entry name" value="Transferase(Phosphotransferase) domain 1"/>
    <property type="match status" value="1"/>
</dbReference>
<dbReference type="STRING" id="77586.A0A0D9WZX1"/>
<dbReference type="SMART" id="SM00220">
    <property type="entry name" value="S_TKc"/>
    <property type="match status" value="1"/>
</dbReference>
<sequence length="703" mass="76905">MHGGSVDHVLLLLAAFFLLPPIAAQPWQICGGTGNYTANSTYEDNLKLLGDALPKNAYSSGALFVSGAISTDPESAYAYYSANGTYQDNLIQLAAALPKNGSGAGVFTVPESTFSLSFCRGDTSNATVCRDCVTTAFQDAQQLCPYSKDVSIVYDTCYLRFSNLNFLSSTNNSGVVDLYNTGNISGDISHYTRVVTGLLLATAAYAAVNSTNRFATGEVEGFSTECPKIYSMAQCTSDLSPAQCRRCLDGVVGQWWQTFEPNTQGARSVGARCNMRFEVYSFYKIPSMLQLPADAAARLTLPAFTEPIEGHNDRKNRNRIRKILAIVLPPTMAAILASAVICFFLWRRRPTKTPQQGPPPTASPLVDMDNVDFLILDLSTLRIATQNFAENNKIGKGGFGAVYKGCLPDGQTIAVKRLSQNSGQGIGELKNELVLVAKLQHKNLVRLLGICVEEYEKMVIYEYMPNKSLDTILFDPIRSSLLDWRRRLNIINGIARGLQYLHEESRLKIIHRDLKASNVLLDSEYNPKISDFGLARLFGDDQSQDVTNHVMGTYGYMSPEYAMRGHYSIKSDVFSFGVLILEIVTGRRNNGSYNIEQSADLLGTIWEHWTMGDIAAILDASISGQAPAGWQIARCVHVGLLCVQENPEQRPAMPAVNLMLTSGTVSLQAPSRPAFFWKSDDSGAAAAAVVSPNEVSITEPEPR</sequence>
<dbReference type="PANTHER" id="PTHR27002:SF347">
    <property type="entry name" value="OS07G0537000 PROTEIN"/>
    <property type="match status" value="1"/>
</dbReference>
<evidence type="ECO:0000313" key="20">
    <source>
        <dbReference type="Proteomes" id="UP000032180"/>
    </source>
</evidence>
<evidence type="ECO:0000256" key="2">
    <source>
        <dbReference type="ARBA" id="ARBA00022527"/>
    </source>
</evidence>
<feature type="domain" description="Gnk2-homologous" evidence="18">
    <location>
        <begin position="172"/>
        <end position="282"/>
    </location>
</feature>
<keyword evidence="2" id="KW-0723">Serine/threonine-protein kinase</keyword>
<dbReference type="GO" id="GO:0005886">
    <property type="term" value="C:plasma membrane"/>
    <property type="evidence" value="ECO:0007669"/>
    <property type="project" value="TreeGrafter"/>
</dbReference>
<feature type="chain" id="PRO_5002349659" description="Protein kinase domain-containing protein" evidence="16">
    <location>
        <begin position="25"/>
        <end position="703"/>
    </location>
</feature>
<dbReference type="CDD" id="cd14066">
    <property type="entry name" value="STKc_IRAK"/>
    <property type="match status" value="1"/>
</dbReference>
<feature type="signal peptide" evidence="16">
    <location>
        <begin position="1"/>
        <end position="24"/>
    </location>
</feature>
<evidence type="ECO:0000313" key="19">
    <source>
        <dbReference type="EnsemblPlants" id="LPERR07G14970.2"/>
    </source>
</evidence>
<evidence type="ECO:0000256" key="6">
    <source>
        <dbReference type="ARBA" id="ARBA00022729"/>
    </source>
</evidence>
<dbReference type="InterPro" id="IPR011009">
    <property type="entry name" value="Kinase-like_dom_sf"/>
</dbReference>
<dbReference type="Gene3D" id="3.30.430.20">
    <property type="entry name" value="Gnk2 domain, C-X8-C-X2-C motif"/>
    <property type="match status" value="2"/>
</dbReference>
<dbReference type="AlphaFoldDB" id="A0A0D9WZX1"/>
<keyword evidence="12 15" id="KW-0472">Membrane</keyword>
<dbReference type="GO" id="GO:0005524">
    <property type="term" value="F:ATP binding"/>
    <property type="evidence" value="ECO:0007669"/>
    <property type="project" value="UniProtKB-UniRule"/>
</dbReference>
<protein>
    <recommendedName>
        <fullName evidence="21">Protein kinase domain-containing protein</fullName>
    </recommendedName>
</protein>
<evidence type="ECO:0000256" key="14">
    <source>
        <dbReference type="PROSITE-ProRule" id="PRU10141"/>
    </source>
</evidence>
<evidence type="ECO:0000256" key="7">
    <source>
        <dbReference type="ARBA" id="ARBA00022737"/>
    </source>
</evidence>
<dbReference type="EnsemblPlants" id="LPERR07G14970.2">
    <property type="protein sequence ID" value="LPERR07G14970.2"/>
    <property type="gene ID" value="LPERR07G14970"/>
</dbReference>
<dbReference type="CDD" id="cd23509">
    <property type="entry name" value="Gnk2-like"/>
    <property type="match status" value="2"/>
</dbReference>
<dbReference type="InterPro" id="IPR002902">
    <property type="entry name" value="GNK2"/>
</dbReference>
<dbReference type="FunFam" id="1.10.510.10:FF:000129">
    <property type="entry name" value="cysteine-rich receptor-like protein kinase 10"/>
    <property type="match status" value="1"/>
</dbReference>
<dbReference type="FunFam" id="3.30.200.20:FF:000142">
    <property type="entry name" value="Cysteine-rich receptor-like protein kinase 10"/>
    <property type="match status" value="1"/>
</dbReference>
<dbReference type="eggNOG" id="ENOG502QWDY">
    <property type="taxonomic scope" value="Eukaryota"/>
</dbReference>
<keyword evidence="9" id="KW-0418">Kinase</keyword>
<evidence type="ECO:0000256" key="15">
    <source>
        <dbReference type="SAM" id="Phobius"/>
    </source>
</evidence>
<dbReference type="InterPro" id="IPR000719">
    <property type="entry name" value="Prot_kinase_dom"/>
</dbReference>
<keyword evidence="20" id="KW-1185">Reference proteome</keyword>
<dbReference type="InterPro" id="IPR001245">
    <property type="entry name" value="Ser-Thr/Tyr_kinase_cat_dom"/>
</dbReference>
<keyword evidence="10 14" id="KW-0067">ATP-binding</keyword>
<keyword evidence="13" id="KW-0325">Glycoprotein</keyword>
<dbReference type="FunFam" id="3.30.430.20:FF:000002">
    <property type="entry name" value="Cysteine-rich receptor-like protein kinase 10"/>
    <property type="match status" value="1"/>
</dbReference>
<dbReference type="GO" id="GO:0006950">
    <property type="term" value="P:response to stress"/>
    <property type="evidence" value="ECO:0007669"/>
    <property type="project" value="UniProtKB-ARBA"/>
</dbReference>
<dbReference type="SUPFAM" id="SSF56112">
    <property type="entry name" value="Protein kinase-like (PK-like)"/>
    <property type="match status" value="1"/>
</dbReference>
<comment type="subcellular location">
    <subcellularLocation>
        <location evidence="1">Membrane</location>
        <topology evidence="1">Single-pass membrane protein</topology>
    </subcellularLocation>
</comment>
<dbReference type="PROSITE" id="PS50011">
    <property type="entry name" value="PROTEIN_KINASE_DOM"/>
    <property type="match status" value="1"/>
</dbReference>
<dbReference type="PANTHER" id="PTHR27002">
    <property type="entry name" value="RECEPTOR-LIKE SERINE/THREONINE-PROTEIN KINASE SD1-8"/>
    <property type="match status" value="1"/>
</dbReference>
<proteinExistence type="predicted"/>
<feature type="binding site" evidence="14">
    <location>
        <position position="416"/>
    </location>
    <ligand>
        <name>ATP</name>
        <dbReference type="ChEBI" id="CHEBI:30616"/>
    </ligand>
</feature>
<dbReference type="Gene3D" id="3.30.200.20">
    <property type="entry name" value="Phosphorylase Kinase, domain 1"/>
    <property type="match status" value="1"/>
</dbReference>
<organism evidence="19 20">
    <name type="scientific">Leersia perrieri</name>
    <dbReference type="NCBI Taxonomy" id="77586"/>
    <lineage>
        <taxon>Eukaryota</taxon>
        <taxon>Viridiplantae</taxon>
        <taxon>Streptophyta</taxon>
        <taxon>Embryophyta</taxon>
        <taxon>Tracheophyta</taxon>
        <taxon>Spermatophyta</taxon>
        <taxon>Magnoliopsida</taxon>
        <taxon>Liliopsida</taxon>
        <taxon>Poales</taxon>
        <taxon>Poaceae</taxon>
        <taxon>BOP clade</taxon>
        <taxon>Oryzoideae</taxon>
        <taxon>Oryzeae</taxon>
        <taxon>Oryzinae</taxon>
        <taxon>Leersia</taxon>
    </lineage>
</organism>
<dbReference type="Pfam" id="PF07714">
    <property type="entry name" value="PK_Tyr_Ser-Thr"/>
    <property type="match status" value="1"/>
</dbReference>